<dbReference type="CDD" id="cd07724">
    <property type="entry name" value="POD-like_MBL-fold"/>
    <property type="match status" value="1"/>
</dbReference>
<dbReference type="EMBL" id="JBHTJW010000002">
    <property type="protein sequence ID" value="MFD0929024.1"/>
    <property type="molecule type" value="Genomic_DNA"/>
</dbReference>
<proteinExistence type="predicted"/>
<dbReference type="InterPro" id="IPR036866">
    <property type="entry name" value="RibonucZ/Hydroxyglut_hydro"/>
</dbReference>
<dbReference type="InterPro" id="IPR001279">
    <property type="entry name" value="Metallo-B-lactamas"/>
</dbReference>
<evidence type="ECO:0000313" key="3">
    <source>
        <dbReference type="EMBL" id="MFD0929024.1"/>
    </source>
</evidence>
<accession>A0ABW3GK70</accession>
<dbReference type="SMART" id="SM00849">
    <property type="entry name" value="Lactamase_B"/>
    <property type="match status" value="1"/>
</dbReference>
<name>A0ABW3GK70_9PROT</name>
<dbReference type="InterPro" id="IPR051682">
    <property type="entry name" value="Mito_Persulfide_Diox"/>
</dbReference>
<dbReference type="PANTHER" id="PTHR43084:SF1">
    <property type="entry name" value="PERSULFIDE DIOXYGENASE ETHE1, MITOCHONDRIAL"/>
    <property type="match status" value="1"/>
</dbReference>
<evidence type="ECO:0000259" key="2">
    <source>
        <dbReference type="SMART" id="SM00849"/>
    </source>
</evidence>
<keyword evidence="4" id="KW-1185">Reference proteome</keyword>
<dbReference type="Pfam" id="PF00753">
    <property type="entry name" value="Lactamase_B"/>
    <property type="match status" value="1"/>
</dbReference>
<reference evidence="4" key="1">
    <citation type="journal article" date="2019" name="Int. J. Syst. Evol. Microbiol.">
        <title>The Global Catalogue of Microorganisms (GCM) 10K type strain sequencing project: providing services to taxonomists for standard genome sequencing and annotation.</title>
        <authorList>
            <consortium name="The Broad Institute Genomics Platform"/>
            <consortium name="The Broad Institute Genome Sequencing Center for Infectious Disease"/>
            <person name="Wu L."/>
            <person name="Ma J."/>
        </authorList>
    </citation>
    <scope>NUCLEOTIDE SEQUENCE [LARGE SCALE GENOMIC DNA]</scope>
    <source>
        <strain evidence="4">CCUG 59685</strain>
    </source>
</reference>
<dbReference type="SUPFAM" id="SSF56281">
    <property type="entry name" value="Metallo-hydrolase/oxidoreductase"/>
    <property type="match status" value="1"/>
</dbReference>
<evidence type="ECO:0000256" key="1">
    <source>
        <dbReference type="ARBA" id="ARBA00022723"/>
    </source>
</evidence>
<dbReference type="Gene3D" id="3.60.15.10">
    <property type="entry name" value="Ribonuclease Z/Hydroxyacylglutathione hydrolase-like"/>
    <property type="match status" value="1"/>
</dbReference>
<dbReference type="PANTHER" id="PTHR43084">
    <property type="entry name" value="PERSULFIDE DIOXYGENASE ETHE1"/>
    <property type="match status" value="1"/>
</dbReference>
<protein>
    <submittedName>
        <fullName evidence="3">MBL fold metallo-hydrolase</fullName>
    </submittedName>
</protein>
<comment type="caution">
    <text evidence="3">The sequence shown here is derived from an EMBL/GenBank/DDBJ whole genome shotgun (WGS) entry which is preliminary data.</text>
</comment>
<evidence type="ECO:0000313" key="4">
    <source>
        <dbReference type="Proteomes" id="UP001597106"/>
    </source>
</evidence>
<gene>
    <name evidence="3" type="ORF">ACFQ1T_04445</name>
</gene>
<sequence length="234" mass="25591">MIFKQFFEPESSTYTYLLGCEETRQAVMIDTVGSEVDKYVAALQQHGLTLVFTLETHVHADHVTAAATLRERLGSKSVVHRDAGAQCGDVLVTDGVHLQVGTLDIEVRYTPGHTNGCVSYLVGDRIFTGDALLIDGCGRTDFQQGNAGQLYDSIHAKIFSLPEDTLIYPGHDYHGRTVSTVGHEKRENKRLGGQTSRAEFINIMANLKLAYPKQIDVALPANQACGQVVIKQSA</sequence>
<feature type="domain" description="Metallo-beta-lactamase" evidence="2">
    <location>
        <begin position="12"/>
        <end position="171"/>
    </location>
</feature>
<organism evidence="3 4">
    <name type="scientific">Methylophilus glucosoxydans</name>
    <dbReference type="NCBI Taxonomy" id="752553"/>
    <lineage>
        <taxon>Bacteria</taxon>
        <taxon>Pseudomonadati</taxon>
        <taxon>Pseudomonadota</taxon>
        <taxon>Betaproteobacteria</taxon>
        <taxon>Nitrosomonadales</taxon>
        <taxon>Methylophilaceae</taxon>
        <taxon>Methylophilus</taxon>
    </lineage>
</organism>
<dbReference type="Proteomes" id="UP001597106">
    <property type="component" value="Unassembled WGS sequence"/>
</dbReference>
<dbReference type="InterPro" id="IPR044528">
    <property type="entry name" value="POD-like_MBL-fold"/>
</dbReference>
<keyword evidence="1" id="KW-0479">Metal-binding</keyword>
<dbReference type="RefSeq" id="WP_194748878.1">
    <property type="nucleotide sequence ID" value="NZ_JBHTJW010000002.1"/>
</dbReference>